<evidence type="ECO:0000313" key="2">
    <source>
        <dbReference type="Proteomes" id="UP001555826"/>
    </source>
</evidence>
<gene>
    <name evidence="1" type="ORF">AB1207_22335</name>
</gene>
<dbReference type="Proteomes" id="UP001555826">
    <property type="component" value="Unassembled WGS sequence"/>
</dbReference>
<keyword evidence="2" id="KW-1185">Reference proteome</keyword>
<dbReference type="RefSeq" id="WP_367640858.1">
    <property type="nucleotide sequence ID" value="NZ_JBFNQN010000018.1"/>
</dbReference>
<organism evidence="1 2">
    <name type="scientific">Kineococcus endophyticus</name>
    <dbReference type="NCBI Taxonomy" id="1181883"/>
    <lineage>
        <taxon>Bacteria</taxon>
        <taxon>Bacillati</taxon>
        <taxon>Actinomycetota</taxon>
        <taxon>Actinomycetes</taxon>
        <taxon>Kineosporiales</taxon>
        <taxon>Kineosporiaceae</taxon>
        <taxon>Kineococcus</taxon>
    </lineage>
</organism>
<evidence type="ECO:0000313" key="1">
    <source>
        <dbReference type="EMBL" id="MEW9267490.1"/>
    </source>
</evidence>
<name>A0ABV3PDB5_9ACTN</name>
<dbReference type="EMBL" id="JBFNQN010000018">
    <property type="protein sequence ID" value="MEW9267490.1"/>
    <property type="molecule type" value="Genomic_DNA"/>
</dbReference>
<sequence length="88" mass="9569">MDPAHFLDQQLAQARPDRLLQLMSTVIDTLMSADDDAVCGATNGRLVVRPGQLLQRLPTARPLVEFDTRVGTIDAAIAKLCSGSYFPN</sequence>
<reference evidence="1 2" key="1">
    <citation type="submission" date="2024-07" db="EMBL/GenBank/DDBJ databases">
        <authorList>
            <person name="Thanompreechachai J."/>
            <person name="Duangmal K."/>
        </authorList>
    </citation>
    <scope>NUCLEOTIDE SEQUENCE [LARGE SCALE GENOMIC DNA]</scope>
    <source>
        <strain evidence="1 2">KCTC 19886</strain>
    </source>
</reference>
<accession>A0ABV3PDB5</accession>
<proteinExistence type="predicted"/>
<comment type="caution">
    <text evidence="1">The sequence shown here is derived from an EMBL/GenBank/DDBJ whole genome shotgun (WGS) entry which is preliminary data.</text>
</comment>
<protein>
    <submittedName>
        <fullName evidence="1">Uncharacterized protein</fullName>
    </submittedName>
</protein>